<feature type="domain" description="HTH cro/C1-type" evidence="2">
    <location>
        <begin position="9"/>
        <end position="38"/>
    </location>
</feature>
<accession>A0ABV6J0U8</accession>
<keyword evidence="4" id="KW-1185">Reference proteome</keyword>
<dbReference type="Pfam" id="PF01381">
    <property type="entry name" value="HTH_3"/>
    <property type="match status" value="1"/>
</dbReference>
<evidence type="ECO:0000313" key="3">
    <source>
        <dbReference type="EMBL" id="MFC0389496.1"/>
    </source>
</evidence>
<evidence type="ECO:0000313" key="4">
    <source>
        <dbReference type="Proteomes" id="UP001589789"/>
    </source>
</evidence>
<sequence length="93" mass="9908">MENINTGQLRAARALLRWTAEDLAKRAGVSVVTIRRAEPADGMLTMMPANAAAIRRALEEAGVEFIPENGGGAGVRMRKGLHAAEPRSKPDGD</sequence>
<feature type="compositionally biased region" description="Basic and acidic residues" evidence="1">
    <location>
        <begin position="82"/>
        <end position="93"/>
    </location>
</feature>
<gene>
    <name evidence="3" type="ORF">ACFFIC_28700</name>
</gene>
<dbReference type="InterPro" id="IPR001387">
    <property type="entry name" value="Cro/C1-type_HTH"/>
</dbReference>
<protein>
    <submittedName>
        <fullName evidence="3">Helix-turn-helix domain-containing protein</fullName>
    </submittedName>
</protein>
<dbReference type="Proteomes" id="UP001589789">
    <property type="component" value="Unassembled WGS sequence"/>
</dbReference>
<dbReference type="Gene3D" id="1.10.260.40">
    <property type="entry name" value="lambda repressor-like DNA-binding domains"/>
    <property type="match status" value="1"/>
</dbReference>
<comment type="caution">
    <text evidence="3">The sequence shown here is derived from an EMBL/GenBank/DDBJ whole genome shotgun (WGS) entry which is preliminary data.</text>
</comment>
<name>A0ABV6J0U8_9PROT</name>
<reference evidence="3 4" key="1">
    <citation type="submission" date="2024-09" db="EMBL/GenBank/DDBJ databases">
        <authorList>
            <person name="Sun Q."/>
            <person name="Mori K."/>
        </authorList>
    </citation>
    <scope>NUCLEOTIDE SEQUENCE [LARGE SCALE GENOMIC DNA]</scope>
    <source>
        <strain evidence="3 4">CCM 7468</strain>
    </source>
</reference>
<evidence type="ECO:0000259" key="2">
    <source>
        <dbReference type="PROSITE" id="PS50943"/>
    </source>
</evidence>
<dbReference type="RefSeq" id="WP_377056924.1">
    <property type="nucleotide sequence ID" value="NZ_JBHLVZ010000113.1"/>
</dbReference>
<dbReference type="EMBL" id="JBHLVZ010000113">
    <property type="protein sequence ID" value="MFC0389496.1"/>
    <property type="molecule type" value="Genomic_DNA"/>
</dbReference>
<dbReference type="InterPro" id="IPR010982">
    <property type="entry name" value="Lambda_DNA-bd_dom_sf"/>
</dbReference>
<feature type="region of interest" description="Disordered" evidence="1">
    <location>
        <begin position="74"/>
        <end position="93"/>
    </location>
</feature>
<evidence type="ECO:0000256" key="1">
    <source>
        <dbReference type="SAM" id="MobiDB-lite"/>
    </source>
</evidence>
<dbReference type="PROSITE" id="PS50943">
    <property type="entry name" value="HTH_CROC1"/>
    <property type="match status" value="1"/>
</dbReference>
<dbReference type="SUPFAM" id="SSF47413">
    <property type="entry name" value="lambda repressor-like DNA-binding domains"/>
    <property type="match status" value="1"/>
</dbReference>
<proteinExistence type="predicted"/>
<dbReference type="CDD" id="cd00093">
    <property type="entry name" value="HTH_XRE"/>
    <property type="match status" value="1"/>
</dbReference>
<organism evidence="3 4">
    <name type="scientific">Muricoccus vinaceus</name>
    <dbReference type="NCBI Taxonomy" id="424704"/>
    <lineage>
        <taxon>Bacteria</taxon>
        <taxon>Pseudomonadati</taxon>
        <taxon>Pseudomonadota</taxon>
        <taxon>Alphaproteobacteria</taxon>
        <taxon>Acetobacterales</taxon>
        <taxon>Roseomonadaceae</taxon>
        <taxon>Muricoccus</taxon>
    </lineage>
</organism>